<dbReference type="EMBL" id="JABTCN010000023">
    <property type="protein sequence ID" value="MBA8776843.1"/>
    <property type="molecule type" value="Genomic_DNA"/>
</dbReference>
<reference evidence="1 2" key="1">
    <citation type="journal article" date="2020" name="Access Microbiol">
        <title>Isolation and genome sequencing of Staphylococcus schleiferi subspecies coagulans from Antarctic seals.</title>
        <authorList>
            <person name="Foster G."/>
            <person name="Robb A."/>
            <person name="Paterson G.K."/>
        </authorList>
    </citation>
    <scope>NUCLEOTIDE SEQUENCE [LARGE SCALE GENOMIC DNA]</scope>
    <source>
        <strain evidence="1 2">M615/02/4</strain>
    </source>
</reference>
<sequence>MKEKDSFNIRWTQITSNTFMYGTQFRFHASETVFQNELMPSGIVIHQWEMMTNFQKDKTIPTLPILKKDQTYHFKFDYDVEPSHCIYFKIIFKHRDNTVCDVQIIRGHEAEVRMPQQAFNYELQMINAASKVVKFRQICIKEGEDAQLDNQLYISDIQNKVSHLPIVNIVFVEKNGVTNSALRQFPNCITVHNWDVESMAQVVSNLTARINALGKQCSLHFIGYHSRSNVIACVMASHMKGTAFVTQRPNHDEVEMNTDVAHVVVYQTEDHLDTGAFQLVEPLLNPSRHLAMLQTAKVCGGEQ</sequence>
<protein>
    <submittedName>
        <fullName evidence="1">Accessory Sec system protein Asp3</fullName>
    </submittedName>
</protein>
<dbReference type="NCBIfam" id="TIGR03711">
    <property type="entry name" value="acc_sec_asp3"/>
    <property type="match status" value="1"/>
</dbReference>
<comment type="caution">
    <text evidence="1">The sequence shown here is derived from an EMBL/GenBank/DDBJ whole genome shotgun (WGS) entry which is preliminary data.</text>
</comment>
<dbReference type="Proteomes" id="UP000524893">
    <property type="component" value="Unassembled WGS sequence"/>
</dbReference>
<dbReference type="RefSeq" id="WP_182280904.1">
    <property type="nucleotide sequence ID" value="NZ_JABTCN010000023.1"/>
</dbReference>
<dbReference type="Pfam" id="PF15432">
    <property type="entry name" value="Sec-ASP3"/>
    <property type="match status" value="1"/>
</dbReference>
<evidence type="ECO:0000313" key="2">
    <source>
        <dbReference type="Proteomes" id="UP000524893"/>
    </source>
</evidence>
<dbReference type="InterPro" id="IPR022259">
    <property type="entry name" value="Acessory_Sec_prot_Asp3"/>
</dbReference>
<dbReference type="AlphaFoldDB" id="A0A9X0TM82"/>
<accession>A0A9X0TM82</accession>
<organism evidence="1 2">
    <name type="scientific">Staphylococcus coagulans</name>
    <dbReference type="NCBI Taxonomy" id="74706"/>
    <lineage>
        <taxon>Bacteria</taxon>
        <taxon>Bacillati</taxon>
        <taxon>Bacillota</taxon>
        <taxon>Bacilli</taxon>
        <taxon>Bacillales</taxon>
        <taxon>Staphylococcaceae</taxon>
        <taxon>Staphylococcus</taxon>
    </lineage>
</organism>
<gene>
    <name evidence="1" type="primary">asp3</name>
    <name evidence="1" type="ORF">HR081_08135</name>
</gene>
<evidence type="ECO:0000313" key="1">
    <source>
        <dbReference type="EMBL" id="MBA8776843.1"/>
    </source>
</evidence>
<proteinExistence type="predicted"/>
<dbReference type="GO" id="GO:0015031">
    <property type="term" value="P:protein transport"/>
    <property type="evidence" value="ECO:0007669"/>
    <property type="project" value="InterPro"/>
</dbReference>
<name>A0A9X0TM82_9STAP</name>